<evidence type="ECO:0000313" key="2">
    <source>
        <dbReference type="EMBL" id="KAJ8307848.1"/>
    </source>
</evidence>
<feature type="compositionally biased region" description="Low complexity" evidence="1">
    <location>
        <begin position="125"/>
        <end position="136"/>
    </location>
</feature>
<gene>
    <name evidence="2" type="ORF">KUTeg_014631</name>
</gene>
<dbReference type="Proteomes" id="UP001217089">
    <property type="component" value="Unassembled WGS sequence"/>
</dbReference>
<feature type="region of interest" description="Disordered" evidence="1">
    <location>
        <begin position="116"/>
        <end position="153"/>
    </location>
</feature>
<organism evidence="2 3">
    <name type="scientific">Tegillarca granosa</name>
    <name type="common">Malaysian cockle</name>
    <name type="synonym">Anadara granosa</name>
    <dbReference type="NCBI Taxonomy" id="220873"/>
    <lineage>
        <taxon>Eukaryota</taxon>
        <taxon>Metazoa</taxon>
        <taxon>Spiralia</taxon>
        <taxon>Lophotrochozoa</taxon>
        <taxon>Mollusca</taxon>
        <taxon>Bivalvia</taxon>
        <taxon>Autobranchia</taxon>
        <taxon>Pteriomorphia</taxon>
        <taxon>Arcoida</taxon>
        <taxon>Arcoidea</taxon>
        <taxon>Arcidae</taxon>
        <taxon>Tegillarca</taxon>
    </lineage>
</organism>
<proteinExistence type="predicted"/>
<reference evidence="2 3" key="1">
    <citation type="submission" date="2022-12" db="EMBL/GenBank/DDBJ databases">
        <title>Chromosome-level genome of Tegillarca granosa.</title>
        <authorList>
            <person name="Kim J."/>
        </authorList>
    </citation>
    <scope>NUCLEOTIDE SEQUENCE [LARGE SCALE GENOMIC DNA]</scope>
    <source>
        <strain evidence="2">Teg-2019</strain>
        <tissue evidence="2">Adductor muscle</tissue>
    </source>
</reference>
<protein>
    <submittedName>
        <fullName evidence="2">Uncharacterized protein</fullName>
    </submittedName>
</protein>
<comment type="caution">
    <text evidence="2">The sequence shown here is derived from an EMBL/GenBank/DDBJ whole genome shotgun (WGS) entry which is preliminary data.</text>
</comment>
<sequence>MSMSTSATFHIPSKNNGVFRSGVFDSTFEESPQLAGTPDIGVLRKRLFTPPSVSPILGSSQPATPASVGWESEKELSIISISSTENSPTISKDNQRTLFIHNFFSNQTDFINKEIGRRTEGHGDPNGYNGDPNGDNESQTNRHFKNRHLRNNL</sequence>
<keyword evidence="3" id="KW-1185">Reference proteome</keyword>
<evidence type="ECO:0000256" key="1">
    <source>
        <dbReference type="SAM" id="MobiDB-lite"/>
    </source>
</evidence>
<name>A0ABQ9ERK9_TEGGR</name>
<evidence type="ECO:0000313" key="3">
    <source>
        <dbReference type="Proteomes" id="UP001217089"/>
    </source>
</evidence>
<accession>A0ABQ9ERK9</accession>
<feature type="region of interest" description="Disordered" evidence="1">
    <location>
        <begin position="51"/>
        <end position="72"/>
    </location>
</feature>
<dbReference type="EMBL" id="JARBDR010000708">
    <property type="protein sequence ID" value="KAJ8307848.1"/>
    <property type="molecule type" value="Genomic_DNA"/>
</dbReference>
<feature type="compositionally biased region" description="Basic residues" evidence="1">
    <location>
        <begin position="142"/>
        <end position="153"/>
    </location>
</feature>